<keyword evidence="5" id="KW-1185">Reference proteome</keyword>
<dbReference type="NCBIfam" id="TIGR01760">
    <property type="entry name" value="tape_meas_TP901"/>
    <property type="match status" value="1"/>
</dbReference>
<dbReference type="PANTHER" id="PTHR37813:SF1">
    <property type="entry name" value="FELS-2 PROPHAGE PROTEIN"/>
    <property type="match status" value="1"/>
</dbReference>
<reference evidence="5" key="1">
    <citation type="journal article" date="2019" name="Int. J. Syst. Evol. Microbiol.">
        <title>The Global Catalogue of Microorganisms (GCM) 10K type strain sequencing project: providing services to taxonomists for standard genome sequencing and annotation.</title>
        <authorList>
            <consortium name="The Broad Institute Genomics Platform"/>
            <consortium name="The Broad Institute Genome Sequencing Center for Infectious Disease"/>
            <person name="Wu L."/>
            <person name="Ma J."/>
        </authorList>
    </citation>
    <scope>NUCLEOTIDE SEQUENCE [LARGE SCALE GENOMIC DNA]</scope>
    <source>
        <strain evidence="5">CGMCC 4.1434</strain>
    </source>
</reference>
<evidence type="ECO:0000313" key="5">
    <source>
        <dbReference type="Proteomes" id="UP001596109"/>
    </source>
</evidence>
<keyword evidence="2" id="KW-1133">Transmembrane helix</keyword>
<feature type="transmembrane region" description="Helical" evidence="2">
    <location>
        <begin position="489"/>
        <end position="507"/>
    </location>
</feature>
<proteinExistence type="predicted"/>
<feature type="transmembrane region" description="Helical" evidence="2">
    <location>
        <begin position="399"/>
        <end position="420"/>
    </location>
</feature>
<evidence type="ECO:0000313" key="4">
    <source>
        <dbReference type="EMBL" id="MFC5587551.1"/>
    </source>
</evidence>
<sequence>MLQDLFELVGRIRVDTTGLDSALQQAKSRVESVGKSFSSVGQKVSDVGDTMTKKVTLPFVAIGTAALHSAVSFESAFAGVRKTVDATEEEFGEFRNTILEMSKRLPATANEIAAVFEMGGQLGIAQNSLESFAGTIIDLGESTDLSLEQAATSFARFANIVGMSQDDFDRLGSSVVALGNTMATTESEIVGMSMRLAAQGAQVGMTEHEILALSATMSSLGIQAEMGGTAMTTILKKLQRAAMDGGAALGTWAEVAQMSSEEFKKLYNESAVDGLDAVVKGLNTISSRGENLTDVLEDMGIKGIYESDVLLRMSGASDLLGESLKTSADGWEKNKALSTEAGERYATTESQLRMLKNEVTAVAIQFGEIMIPILLDLVRAIKPIVDWFGSLSDETRKTIVVIAGLAVVIGPILIFLGSLIGSIGNIINLFATFIGVGGKVVGLFTRFGSTITRITGFAGKLFGATSRGTGVFARFLPMLGRFAAMIPRLLNPIGLAISVFLVAWNLMLKALGISTGEAFVLLGRAIKDAGSAIGGWLMNLGGTIVEGLENLLSWAGDLFSDFIESTVGAISKFITVAQGLWDSVINMIIDFIVNAVALIIGFVIDVIAQFVNLSNETKRIFNLILTTVAKTLGDMVRNAFQAAKNFVRAIVGGFQNAWKGALEFVGKASTLGVDFAKGIAKGITSGAKYLKNAIVGIGKAALNSFTDFFKIKSPSRVMEDEAKWLPAGIAAGIVKNVSKVGNAMGVVGGVVKRSYKNAMEGLSTLSIPNAANILPTPRRIEFAGVPQNETRRRRGEESEGGTVNVHVRKLEDASTQTIQNKVERRFFSKARQRE</sequence>
<evidence type="ECO:0000259" key="3">
    <source>
        <dbReference type="Pfam" id="PF10145"/>
    </source>
</evidence>
<dbReference type="EMBL" id="JBHSNO010000001">
    <property type="protein sequence ID" value="MFC5587551.1"/>
    <property type="molecule type" value="Genomic_DNA"/>
</dbReference>
<evidence type="ECO:0000256" key="1">
    <source>
        <dbReference type="ARBA" id="ARBA00022612"/>
    </source>
</evidence>
<accession>A0ABW0TDV0</accession>
<comment type="caution">
    <text evidence="4">The sequence shown here is derived from an EMBL/GenBank/DDBJ whole genome shotgun (WGS) entry which is preliminary data.</text>
</comment>
<dbReference type="InterPro" id="IPR010090">
    <property type="entry name" value="Phage_tape_meas"/>
</dbReference>
<evidence type="ECO:0000256" key="2">
    <source>
        <dbReference type="SAM" id="Phobius"/>
    </source>
</evidence>
<dbReference type="Proteomes" id="UP001596109">
    <property type="component" value="Unassembled WGS sequence"/>
</dbReference>
<feature type="transmembrane region" description="Helical" evidence="2">
    <location>
        <begin position="426"/>
        <end position="444"/>
    </location>
</feature>
<dbReference type="Pfam" id="PF10145">
    <property type="entry name" value="PhageMin_Tail"/>
    <property type="match status" value="1"/>
</dbReference>
<feature type="domain" description="Phage tail tape measure protein" evidence="3">
    <location>
        <begin position="95"/>
        <end position="284"/>
    </location>
</feature>
<keyword evidence="2" id="KW-0812">Transmembrane</keyword>
<dbReference type="PANTHER" id="PTHR37813">
    <property type="entry name" value="FELS-2 PROPHAGE PROTEIN"/>
    <property type="match status" value="1"/>
</dbReference>
<organism evidence="4 5">
    <name type="scientific">Sporosarcina soli</name>
    <dbReference type="NCBI Taxonomy" id="334736"/>
    <lineage>
        <taxon>Bacteria</taxon>
        <taxon>Bacillati</taxon>
        <taxon>Bacillota</taxon>
        <taxon>Bacilli</taxon>
        <taxon>Bacillales</taxon>
        <taxon>Caryophanaceae</taxon>
        <taxon>Sporosarcina</taxon>
    </lineage>
</organism>
<gene>
    <name evidence="4" type="ORF">ACFPRA_01340</name>
</gene>
<keyword evidence="2" id="KW-0472">Membrane</keyword>
<feature type="transmembrane region" description="Helical" evidence="2">
    <location>
        <begin position="591"/>
        <end position="611"/>
    </location>
</feature>
<dbReference type="RefSeq" id="WP_381429663.1">
    <property type="nucleotide sequence ID" value="NZ_JBHSNO010000001.1"/>
</dbReference>
<keyword evidence="1" id="KW-1188">Viral release from host cell</keyword>
<protein>
    <submittedName>
        <fullName evidence="4">Phage tail tape measure protein</fullName>
    </submittedName>
</protein>
<name>A0ABW0TDV0_9BACL</name>